<dbReference type="PANTHER" id="PTHR33221:SF5">
    <property type="entry name" value="HTH-TYPE TRANSCRIPTIONAL REGULATOR ISCR"/>
    <property type="match status" value="1"/>
</dbReference>
<evidence type="ECO:0000313" key="2">
    <source>
        <dbReference type="EMBL" id="MFC7599088.1"/>
    </source>
</evidence>
<evidence type="ECO:0000313" key="3">
    <source>
        <dbReference type="Proteomes" id="UP001596514"/>
    </source>
</evidence>
<organism evidence="2 3">
    <name type="scientific">Streptosporangium amethystogenes subsp. fukuiense</name>
    <dbReference type="NCBI Taxonomy" id="698418"/>
    <lineage>
        <taxon>Bacteria</taxon>
        <taxon>Bacillati</taxon>
        <taxon>Actinomycetota</taxon>
        <taxon>Actinomycetes</taxon>
        <taxon>Streptosporangiales</taxon>
        <taxon>Streptosporangiaceae</taxon>
        <taxon>Streptosporangium</taxon>
    </lineage>
</organism>
<keyword evidence="3" id="KW-1185">Reference proteome</keyword>
<dbReference type="PANTHER" id="PTHR33221">
    <property type="entry name" value="WINGED HELIX-TURN-HELIX TRANSCRIPTIONAL REGULATOR, RRF2 FAMILY"/>
    <property type="match status" value="1"/>
</dbReference>
<gene>
    <name evidence="2" type="ORF">ACFQVD_03065</name>
</gene>
<keyword evidence="1" id="KW-0238">DNA-binding</keyword>
<dbReference type="EMBL" id="JBHTEE010000001">
    <property type="protein sequence ID" value="MFC7599088.1"/>
    <property type="molecule type" value="Genomic_DNA"/>
</dbReference>
<accession>A0ABW2SSM3</accession>
<dbReference type="InterPro" id="IPR036388">
    <property type="entry name" value="WH-like_DNA-bd_sf"/>
</dbReference>
<dbReference type="Proteomes" id="UP001596514">
    <property type="component" value="Unassembled WGS sequence"/>
</dbReference>
<comment type="caution">
    <text evidence="2">The sequence shown here is derived from an EMBL/GenBank/DDBJ whole genome shotgun (WGS) entry which is preliminary data.</text>
</comment>
<name>A0ABW2SSM3_9ACTN</name>
<protein>
    <submittedName>
        <fullName evidence="2">RrF2 family transcriptional regulator</fullName>
    </submittedName>
</protein>
<dbReference type="Gene3D" id="1.10.10.10">
    <property type="entry name" value="Winged helix-like DNA-binding domain superfamily/Winged helix DNA-binding domain"/>
    <property type="match status" value="1"/>
</dbReference>
<dbReference type="InterPro" id="IPR000944">
    <property type="entry name" value="Tscrpt_reg_Rrf2"/>
</dbReference>
<proteinExistence type="predicted"/>
<dbReference type="PROSITE" id="PS51197">
    <property type="entry name" value="HTH_RRF2_2"/>
    <property type="match status" value="1"/>
</dbReference>
<dbReference type="RefSeq" id="WP_343963387.1">
    <property type="nucleotide sequence ID" value="NZ_BAAAGK010000017.1"/>
</dbReference>
<dbReference type="NCBIfam" id="TIGR00738">
    <property type="entry name" value="rrf2_super"/>
    <property type="match status" value="1"/>
</dbReference>
<dbReference type="SUPFAM" id="SSF46785">
    <property type="entry name" value="Winged helix' DNA-binding domain"/>
    <property type="match status" value="1"/>
</dbReference>
<sequence length="166" mass="18113">MRISAKTDYALRALTQLAAHADRPVSSEELAQGQEIPHKFLEAIMAELRRTGFITSQRGTGGGHRLRLPADQVVIADVIRALNGPLTVIRGECPQDIEYGPPSEGLQIVWIAMRATLRSILESVTLADIAGGTLPGRIRELAGDPDAWVTHWFQSPGQIQETGRKV</sequence>
<evidence type="ECO:0000256" key="1">
    <source>
        <dbReference type="ARBA" id="ARBA00023125"/>
    </source>
</evidence>
<dbReference type="InterPro" id="IPR036390">
    <property type="entry name" value="WH_DNA-bd_sf"/>
</dbReference>
<reference evidence="3" key="1">
    <citation type="journal article" date="2019" name="Int. J. Syst. Evol. Microbiol.">
        <title>The Global Catalogue of Microorganisms (GCM) 10K type strain sequencing project: providing services to taxonomists for standard genome sequencing and annotation.</title>
        <authorList>
            <consortium name="The Broad Institute Genomics Platform"/>
            <consortium name="The Broad Institute Genome Sequencing Center for Infectious Disease"/>
            <person name="Wu L."/>
            <person name="Ma J."/>
        </authorList>
    </citation>
    <scope>NUCLEOTIDE SEQUENCE [LARGE SCALE GENOMIC DNA]</scope>
    <source>
        <strain evidence="3">JCM 10083</strain>
    </source>
</reference>
<dbReference type="Pfam" id="PF02082">
    <property type="entry name" value="Rrf2"/>
    <property type="match status" value="1"/>
</dbReference>